<protein>
    <recommendedName>
        <fullName evidence="1">Reverse transcriptase domain-containing protein</fullName>
    </recommendedName>
</protein>
<proteinExistence type="predicted"/>
<keyword evidence="3" id="KW-1185">Reference proteome</keyword>
<feature type="domain" description="Reverse transcriptase" evidence="1">
    <location>
        <begin position="1"/>
        <end position="133"/>
    </location>
</feature>
<evidence type="ECO:0000259" key="1">
    <source>
        <dbReference type="PROSITE" id="PS50878"/>
    </source>
</evidence>
<accession>A0AAV2S3P4</accession>
<dbReference type="PANTHER" id="PTHR33332">
    <property type="entry name" value="REVERSE TRANSCRIPTASE DOMAIN-CONTAINING PROTEIN"/>
    <property type="match status" value="1"/>
</dbReference>
<evidence type="ECO:0000313" key="2">
    <source>
        <dbReference type="EMBL" id="CAL4152498.1"/>
    </source>
</evidence>
<dbReference type="PROSITE" id="PS50878">
    <property type="entry name" value="RT_POL"/>
    <property type="match status" value="1"/>
</dbReference>
<comment type="caution">
    <text evidence="2">The sequence shown here is derived from an EMBL/GenBank/DDBJ whole genome shotgun (WGS) entry which is preliminary data.</text>
</comment>
<evidence type="ECO:0000313" key="3">
    <source>
        <dbReference type="Proteomes" id="UP001497623"/>
    </source>
</evidence>
<dbReference type="Pfam" id="PF00078">
    <property type="entry name" value="RVT_1"/>
    <property type="match status" value="1"/>
</dbReference>
<sequence>MKVIGKLSKWIREFLKDRMFVVVANGCMSEEEEVLSGVPQGTVFAPILFVMMISNIDENVKDCIVRTSFADDTRVRKKNRSDEDKEIMQEDLDSIYKWASENLTKFNANKFEQMAHGNKESIDCEPYKSPTGD</sequence>
<name>A0AAV2S3P4_MEGNR</name>
<gene>
    <name evidence="2" type="ORF">MNOR_LOCUS30964</name>
</gene>
<dbReference type="InterPro" id="IPR000477">
    <property type="entry name" value="RT_dom"/>
</dbReference>
<organism evidence="2 3">
    <name type="scientific">Meganyctiphanes norvegica</name>
    <name type="common">Northern krill</name>
    <name type="synonym">Thysanopoda norvegica</name>
    <dbReference type="NCBI Taxonomy" id="48144"/>
    <lineage>
        <taxon>Eukaryota</taxon>
        <taxon>Metazoa</taxon>
        <taxon>Ecdysozoa</taxon>
        <taxon>Arthropoda</taxon>
        <taxon>Crustacea</taxon>
        <taxon>Multicrustacea</taxon>
        <taxon>Malacostraca</taxon>
        <taxon>Eumalacostraca</taxon>
        <taxon>Eucarida</taxon>
        <taxon>Euphausiacea</taxon>
        <taxon>Euphausiidae</taxon>
        <taxon>Meganyctiphanes</taxon>
    </lineage>
</organism>
<dbReference type="Proteomes" id="UP001497623">
    <property type="component" value="Unassembled WGS sequence"/>
</dbReference>
<dbReference type="EMBL" id="CAXKWB010038870">
    <property type="protein sequence ID" value="CAL4152498.1"/>
    <property type="molecule type" value="Genomic_DNA"/>
</dbReference>
<dbReference type="AlphaFoldDB" id="A0AAV2S3P4"/>
<reference evidence="2 3" key="1">
    <citation type="submission" date="2024-05" db="EMBL/GenBank/DDBJ databases">
        <authorList>
            <person name="Wallberg A."/>
        </authorList>
    </citation>
    <scope>NUCLEOTIDE SEQUENCE [LARGE SCALE GENOMIC DNA]</scope>
</reference>